<sequence>MNLQKLKKVLKLSYGRLWLGLLLGGFVLESSCDRFYGGRVMVGLGGCDLISNT</sequence>
<comment type="caution">
    <text evidence="1">The sequence shown here is derived from an EMBL/GenBank/DDBJ whole genome shotgun (WGS) entry which is preliminary data.</text>
</comment>
<keyword evidence="2" id="KW-1185">Reference proteome</keyword>
<evidence type="ECO:0000313" key="1">
    <source>
        <dbReference type="EMBL" id="PZD70479.1"/>
    </source>
</evidence>
<accession>A0A2W1J7P0</accession>
<dbReference type="Proteomes" id="UP000248857">
    <property type="component" value="Unassembled WGS sequence"/>
</dbReference>
<protein>
    <submittedName>
        <fullName evidence="1">Uncharacterized protein</fullName>
    </submittedName>
</protein>
<gene>
    <name evidence="1" type="ORF">C1752_12050</name>
</gene>
<dbReference type="RefSeq" id="WP_158535228.1">
    <property type="nucleotide sequence ID" value="NZ_CAWNWM010000036.1"/>
</dbReference>
<name>A0A2W1J7P0_9CYAN</name>
<organism evidence="1 2">
    <name type="scientific">Acaryochloris thomasi RCC1774</name>
    <dbReference type="NCBI Taxonomy" id="1764569"/>
    <lineage>
        <taxon>Bacteria</taxon>
        <taxon>Bacillati</taxon>
        <taxon>Cyanobacteriota</taxon>
        <taxon>Cyanophyceae</taxon>
        <taxon>Acaryochloridales</taxon>
        <taxon>Acaryochloridaceae</taxon>
        <taxon>Acaryochloris</taxon>
        <taxon>Acaryochloris thomasi</taxon>
    </lineage>
</organism>
<dbReference type="AlphaFoldDB" id="A0A2W1J7P0"/>
<dbReference type="EMBL" id="PQWO01000036">
    <property type="protein sequence ID" value="PZD70479.1"/>
    <property type="molecule type" value="Genomic_DNA"/>
</dbReference>
<evidence type="ECO:0000313" key="2">
    <source>
        <dbReference type="Proteomes" id="UP000248857"/>
    </source>
</evidence>
<reference evidence="1 2" key="1">
    <citation type="journal article" date="2018" name="Sci. Rep.">
        <title>A novel species of the marine cyanobacterium Acaryochloris with a unique pigment content and lifestyle.</title>
        <authorList>
            <person name="Partensky F."/>
            <person name="Six C."/>
            <person name="Ratin M."/>
            <person name="Garczarek L."/>
            <person name="Vaulot D."/>
            <person name="Probert I."/>
            <person name="Calteau A."/>
            <person name="Gourvil P."/>
            <person name="Marie D."/>
            <person name="Grebert T."/>
            <person name="Bouchier C."/>
            <person name="Le Panse S."/>
            <person name="Gachenot M."/>
            <person name="Rodriguez F."/>
            <person name="Garrido J.L."/>
        </authorList>
    </citation>
    <scope>NUCLEOTIDE SEQUENCE [LARGE SCALE GENOMIC DNA]</scope>
    <source>
        <strain evidence="1 2">RCC1774</strain>
    </source>
</reference>
<proteinExistence type="predicted"/>